<reference evidence="1" key="1">
    <citation type="submission" date="2018-11" db="EMBL/GenBank/DDBJ databases">
        <authorList>
            <consortium name="Pathogen Informatics"/>
        </authorList>
    </citation>
    <scope>NUCLEOTIDE SEQUENCE</scope>
</reference>
<dbReference type="EMBL" id="CAAALY010027193">
    <property type="protein sequence ID" value="VEL16118.1"/>
    <property type="molecule type" value="Genomic_DNA"/>
</dbReference>
<gene>
    <name evidence="1" type="ORF">PXEA_LOCUS9558</name>
</gene>
<comment type="caution">
    <text evidence="1">The sequence shown here is derived from an EMBL/GenBank/DDBJ whole genome shotgun (WGS) entry which is preliminary data.</text>
</comment>
<proteinExistence type="predicted"/>
<evidence type="ECO:0000313" key="1">
    <source>
        <dbReference type="EMBL" id="VEL16118.1"/>
    </source>
</evidence>
<name>A0A448WNF3_9PLAT</name>
<accession>A0A448WNF3</accession>
<dbReference type="AlphaFoldDB" id="A0A448WNF3"/>
<keyword evidence="2" id="KW-1185">Reference proteome</keyword>
<evidence type="ECO:0000313" key="2">
    <source>
        <dbReference type="Proteomes" id="UP000784294"/>
    </source>
</evidence>
<protein>
    <submittedName>
        <fullName evidence="1">Uncharacterized protein</fullName>
    </submittedName>
</protein>
<dbReference type="Proteomes" id="UP000784294">
    <property type="component" value="Unassembled WGS sequence"/>
</dbReference>
<organism evidence="1 2">
    <name type="scientific">Protopolystoma xenopodis</name>
    <dbReference type="NCBI Taxonomy" id="117903"/>
    <lineage>
        <taxon>Eukaryota</taxon>
        <taxon>Metazoa</taxon>
        <taxon>Spiralia</taxon>
        <taxon>Lophotrochozoa</taxon>
        <taxon>Platyhelminthes</taxon>
        <taxon>Monogenea</taxon>
        <taxon>Polyopisthocotylea</taxon>
        <taxon>Polystomatidea</taxon>
        <taxon>Polystomatidae</taxon>
        <taxon>Protopolystoma</taxon>
    </lineage>
</organism>
<sequence>MERLMLRSSSFQDAQGLSGKERYSFFTMPISATRPIDKAPGKHGLVTSPTATNFPDIAAPFEVAISKSNRLGVGSTDPLISANINPSDQVAIVQRSIITSTSGESRNREQTGMTVNRGQNRVAAWALGVDDSDVRLFLSLDLFFK</sequence>